<dbReference type="EMBL" id="OIVN01005090">
    <property type="protein sequence ID" value="SPD20809.1"/>
    <property type="molecule type" value="Genomic_DNA"/>
</dbReference>
<evidence type="ECO:0000256" key="7">
    <source>
        <dbReference type="SAM" id="Phobius"/>
    </source>
</evidence>
<keyword evidence="3 7" id="KW-1133">Transmembrane helix</keyword>
<dbReference type="PANTHER" id="PTHR31448:SF39">
    <property type="entry name" value="MYOSIN-BINDING PROTEIN 4-RELATED"/>
    <property type="match status" value="1"/>
</dbReference>
<keyword evidence="2 7" id="KW-0812">Transmembrane</keyword>
<name>A0A2N9I9U3_FAGSY</name>
<evidence type="ECO:0000256" key="4">
    <source>
        <dbReference type="ARBA" id="ARBA00023136"/>
    </source>
</evidence>
<evidence type="ECO:0000256" key="5">
    <source>
        <dbReference type="SAM" id="Coils"/>
    </source>
</evidence>
<evidence type="ECO:0000256" key="2">
    <source>
        <dbReference type="ARBA" id="ARBA00022692"/>
    </source>
</evidence>
<evidence type="ECO:0000256" key="6">
    <source>
        <dbReference type="SAM" id="MobiDB-lite"/>
    </source>
</evidence>
<proteinExistence type="predicted"/>
<dbReference type="InterPro" id="IPR039306">
    <property type="entry name" value="MYOB"/>
</dbReference>
<feature type="region of interest" description="Disordered" evidence="6">
    <location>
        <begin position="521"/>
        <end position="543"/>
    </location>
</feature>
<feature type="domain" description="GTD-binding" evidence="8">
    <location>
        <begin position="564"/>
        <end position="662"/>
    </location>
</feature>
<evidence type="ECO:0000256" key="3">
    <source>
        <dbReference type="ARBA" id="ARBA00022989"/>
    </source>
</evidence>
<dbReference type="GO" id="GO:0080115">
    <property type="term" value="F:myosin XI tail binding"/>
    <property type="evidence" value="ECO:0007669"/>
    <property type="project" value="UniProtKB-ARBA"/>
</dbReference>
<dbReference type="AlphaFoldDB" id="A0A2N9I9U3"/>
<evidence type="ECO:0000313" key="9">
    <source>
        <dbReference type="EMBL" id="SPD20809.1"/>
    </source>
</evidence>
<dbReference type="PROSITE" id="PS51257">
    <property type="entry name" value="PROKAR_LIPOPROTEIN"/>
    <property type="match status" value="1"/>
</dbReference>
<evidence type="ECO:0000256" key="1">
    <source>
        <dbReference type="ARBA" id="ARBA00004167"/>
    </source>
</evidence>
<organism evidence="9">
    <name type="scientific">Fagus sylvatica</name>
    <name type="common">Beechnut</name>
    <dbReference type="NCBI Taxonomy" id="28930"/>
    <lineage>
        <taxon>Eukaryota</taxon>
        <taxon>Viridiplantae</taxon>
        <taxon>Streptophyta</taxon>
        <taxon>Embryophyta</taxon>
        <taxon>Tracheophyta</taxon>
        <taxon>Spermatophyta</taxon>
        <taxon>Magnoliopsida</taxon>
        <taxon>eudicotyledons</taxon>
        <taxon>Gunneridae</taxon>
        <taxon>Pentapetalae</taxon>
        <taxon>rosids</taxon>
        <taxon>fabids</taxon>
        <taxon>Fagales</taxon>
        <taxon>Fagaceae</taxon>
        <taxon>Fagus</taxon>
    </lineage>
</organism>
<sequence length="910" mass="100706">MAATRASFVKAKRNLPGFTAVLTSVACEWFLIFLLLVDAVLSYLLTKFASYCKLQAPCILCSRLDHLLGHEKPEFYRDLLCSNHISEISSLISCHIHGKLADGSGMCEDCLLSFIMKNKSSPETHRLLVGILGMDLVGYGFRSPLPNKDFISGSMGTKLCSCCNKSWKSGQNSQRLLQLKSPGSGVTKPNIPLPCLPSHSRLNRRNSLKKIRNKISGPVASRHLGNSGFDPLSNVGYSEMKIISDSESEVPFSDDDDGSSIICEKNEAKEVFAVQCASEFPLRTLSRGLDLKQPTHHNILGPSLLDSCVQPDVSKHQNVKFKASSVAFEHGLDELNWKQFNQKSGPCALPELISLDDIPPLVGVMETPYGESTESTLMPPLCQSSNPSVHAEVITLDGTPPSVGASPEKSDVTGTSDSRHVSINEHDEVIKLISTTAEASIKADQVLNDPAVIKPIHVDPSDVCKWVVSSEERDASDIVAEKPTVGEPNRVNEELKPFPSHDYSAQQINLSSNNTSPIVHGHDDEQQITDTSSSNGTQMLQKSVSVESGLESLDGSVSEMEGESLFDRLKRQVEYDRKCIRALYKELEEERNASAIAASQAMAMITRLQEEKAALHMEALHYLRMMEEQAEYDVEALEKANDLLAEKEKEIQDLEAEVEFCRSNFPSESKAEIIHEGSTDSKGENVTLESVSVPSITNSLNVRFKSLMTEVSKVSDKPFVAETPCLEFEEEKLYISQCLENLERKLHQISCDGTLSIGPNGGHSEKLIDARNHQEEFFNHKVTRSNGQMEESGLCMKKDLCLSNGSHTSHDRSTASDSDDHFVSKEKNHFNSNGQKYTMHQREIDLVALENEISDLNDRLEALEADHNFLEHSLNSLQNGDEGLQFVQEIAHQLQELRKIGIRLICQSVP</sequence>
<comment type="subcellular location">
    <subcellularLocation>
        <location evidence="1">Membrane</location>
        <topology evidence="1">Single-pass membrane protein</topology>
    </subcellularLocation>
</comment>
<feature type="region of interest" description="Disordered" evidence="6">
    <location>
        <begin position="396"/>
        <end position="418"/>
    </location>
</feature>
<keyword evidence="5" id="KW-0175">Coiled coil</keyword>
<feature type="compositionally biased region" description="Polar residues" evidence="6">
    <location>
        <begin position="528"/>
        <end position="543"/>
    </location>
</feature>
<gene>
    <name evidence="9" type="ORF">FSB_LOCUS48691</name>
</gene>
<feature type="transmembrane region" description="Helical" evidence="7">
    <location>
        <begin position="21"/>
        <end position="45"/>
    </location>
</feature>
<dbReference type="PANTHER" id="PTHR31448">
    <property type="entry name" value="MYOSIN-BINDING PROTEIN 2"/>
    <property type="match status" value="1"/>
</dbReference>
<dbReference type="InterPro" id="IPR007656">
    <property type="entry name" value="GTD-bd"/>
</dbReference>
<protein>
    <recommendedName>
        <fullName evidence="8">GTD-binding domain-containing protein</fullName>
    </recommendedName>
</protein>
<dbReference type="Pfam" id="PF04576">
    <property type="entry name" value="Zein-binding"/>
    <property type="match status" value="1"/>
</dbReference>
<feature type="coiled-coil region" evidence="5">
    <location>
        <begin position="627"/>
        <end position="664"/>
    </location>
</feature>
<dbReference type="GO" id="GO:0016020">
    <property type="term" value="C:membrane"/>
    <property type="evidence" value="ECO:0007669"/>
    <property type="project" value="UniProtKB-SubCell"/>
</dbReference>
<evidence type="ECO:0000259" key="8">
    <source>
        <dbReference type="PROSITE" id="PS51775"/>
    </source>
</evidence>
<reference evidence="9" key="1">
    <citation type="submission" date="2018-02" db="EMBL/GenBank/DDBJ databases">
        <authorList>
            <person name="Cohen D.B."/>
            <person name="Kent A.D."/>
        </authorList>
    </citation>
    <scope>NUCLEOTIDE SEQUENCE</scope>
</reference>
<dbReference type="PROSITE" id="PS51775">
    <property type="entry name" value="GTD_BINDING"/>
    <property type="match status" value="1"/>
</dbReference>
<accession>A0A2N9I9U3</accession>
<keyword evidence="4 7" id="KW-0472">Membrane</keyword>
<feature type="coiled-coil region" evidence="5">
    <location>
        <begin position="839"/>
        <end position="880"/>
    </location>
</feature>